<gene>
    <name evidence="2" type="ORF">Q8F55_009257</name>
</gene>
<feature type="compositionally biased region" description="Acidic residues" evidence="1">
    <location>
        <begin position="599"/>
        <end position="611"/>
    </location>
</feature>
<comment type="caution">
    <text evidence="2">The sequence shown here is derived from an EMBL/GenBank/DDBJ whole genome shotgun (WGS) entry which is preliminary data.</text>
</comment>
<feature type="compositionally biased region" description="Low complexity" evidence="1">
    <location>
        <begin position="62"/>
        <end position="77"/>
    </location>
</feature>
<reference evidence="2 3" key="1">
    <citation type="submission" date="2023-08" db="EMBL/GenBank/DDBJ databases">
        <title>Annotated Genome Sequence of Vanrija albida AlHP1.</title>
        <authorList>
            <person name="Herzog R."/>
        </authorList>
    </citation>
    <scope>NUCLEOTIDE SEQUENCE [LARGE SCALE GENOMIC DNA]</scope>
    <source>
        <strain evidence="2 3">AlHP1</strain>
    </source>
</reference>
<accession>A0ABR3PU41</accession>
<feature type="region of interest" description="Disordered" evidence="1">
    <location>
        <begin position="583"/>
        <end position="611"/>
    </location>
</feature>
<dbReference type="EMBL" id="JBBXJM010000007">
    <property type="protein sequence ID" value="KAL1405618.1"/>
    <property type="molecule type" value="Genomic_DNA"/>
</dbReference>
<protein>
    <recommendedName>
        <fullName evidence="4">F-box domain-containing protein</fullName>
    </recommendedName>
</protein>
<proteinExistence type="predicted"/>
<keyword evidence="3" id="KW-1185">Reference proteome</keyword>
<evidence type="ECO:0000256" key="1">
    <source>
        <dbReference type="SAM" id="MobiDB-lite"/>
    </source>
</evidence>
<evidence type="ECO:0000313" key="2">
    <source>
        <dbReference type="EMBL" id="KAL1405618.1"/>
    </source>
</evidence>
<dbReference type="Proteomes" id="UP001565368">
    <property type="component" value="Unassembled WGS sequence"/>
</dbReference>
<evidence type="ECO:0000313" key="3">
    <source>
        <dbReference type="Proteomes" id="UP001565368"/>
    </source>
</evidence>
<name>A0ABR3PU41_9TREE</name>
<dbReference type="GeneID" id="95990300"/>
<sequence length="611" mass="66838">MGQKHGKPRRDSADDLAPLSPALSRLERPRTPHRRAKSASVDPAPLDWSTLDRPRRRSGFLSPSASPRASPRDSGASTPLQPPRRAFDSSVRSASAPAQGRSASPRGSPRRRPKSVLVPVAAPLPPGAEPAAALVVVPPPAPPPPPRVTLDRYAHPQIFERILSYVSPEAYPALRATCRALHVRINSVMYKHVELHIDEVFAMQAKSRSLTMLALGITSPTEIDGEGYPLPPRRLPGMRWGLDSPWDHALCVDRLRTYTRVVDEIGPHKLVVLPPDEQTELYAALAAVDLVRDRVLLSPLGGRTHVFFRQLPAGLNETAPRVLVREVEPVVATAVITIQINSRVHPSTLAKAAIRVPGAAEHKPNDREVVVIFLPDDQVDTAAFARLSIDDKRRSFADSPNGSYTRLDDKRGSFAQSRNASYHNLDARRSSSYSQLDARRNSSFGLSSRNSSFNQLERAAASAAKSAAERAKPLGMLTDLVDDMVKHSPWVRYTLVGLETLRPSWISPALGITPWMDAQQRADIIYKAMYDFKVGPFSLTGETDKAVEALQALQMLSLDEYRAMVGDDMYALATTCPAGPLVPGVVTGDESDGARSESSEDVGDDDDTYFR</sequence>
<evidence type="ECO:0008006" key="4">
    <source>
        <dbReference type="Google" id="ProtNLM"/>
    </source>
</evidence>
<dbReference type="RefSeq" id="XP_069205562.1">
    <property type="nucleotide sequence ID" value="XM_069357625.1"/>
</dbReference>
<organism evidence="2 3">
    <name type="scientific">Vanrija albida</name>
    <dbReference type="NCBI Taxonomy" id="181172"/>
    <lineage>
        <taxon>Eukaryota</taxon>
        <taxon>Fungi</taxon>
        <taxon>Dikarya</taxon>
        <taxon>Basidiomycota</taxon>
        <taxon>Agaricomycotina</taxon>
        <taxon>Tremellomycetes</taxon>
        <taxon>Trichosporonales</taxon>
        <taxon>Trichosporonaceae</taxon>
        <taxon>Vanrija</taxon>
    </lineage>
</organism>
<feature type="region of interest" description="Disordered" evidence="1">
    <location>
        <begin position="1"/>
        <end position="114"/>
    </location>
</feature>